<sequence>MYIDGVFSGGGIKGFALVGAYQAIEDRGIRFKRVAGTSAGSIVAALIAVNYSSREIYTLIDELTLEDLLDQRKTILPISVTKWLLLYWRMGLYKGHKLEEWVASKLAMRGIQTFGDLPPQTLRVIASDLTNGRLVVLPDDLPNYGIDPSKFPISKAIRMSCSLPYFFEPVKIKNERTSSVIVDGGVLSNFPMWLFDKENVKKVRPVLGIKLSSQANEHHKKQINNAINLFEAIFDTMKDAHDSRYISRKHEKNIIFIPVEGVLTTDFQLSADEKQELFDLGYARAKKFLEKWTY</sequence>
<evidence type="ECO:0000256" key="1">
    <source>
        <dbReference type="ARBA" id="ARBA00023098"/>
    </source>
</evidence>
<dbReference type="InterPro" id="IPR002641">
    <property type="entry name" value="PNPLA_dom"/>
</dbReference>
<dbReference type="InterPro" id="IPR016035">
    <property type="entry name" value="Acyl_Trfase/lysoPLipase"/>
</dbReference>
<feature type="short sequence motif" description="DGA/G" evidence="2">
    <location>
        <begin position="183"/>
        <end position="185"/>
    </location>
</feature>
<feature type="short sequence motif" description="GXGXXG" evidence="2">
    <location>
        <begin position="9"/>
        <end position="14"/>
    </location>
</feature>
<dbReference type="GO" id="GO:0016042">
    <property type="term" value="P:lipid catabolic process"/>
    <property type="evidence" value="ECO:0007669"/>
    <property type="project" value="UniProtKB-UniRule"/>
</dbReference>
<dbReference type="Gene3D" id="3.40.1090.10">
    <property type="entry name" value="Cytosolic phospholipase A2 catalytic domain"/>
    <property type="match status" value="2"/>
</dbReference>
<evidence type="ECO:0000256" key="2">
    <source>
        <dbReference type="PROSITE-ProRule" id="PRU01161"/>
    </source>
</evidence>
<keyword evidence="2" id="KW-0378">Hydrolase</keyword>
<dbReference type="GO" id="GO:0016787">
    <property type="term" value="F:hydrolase activity"/>
    <property type="evidence" value="ECO:0007669"/>
    <property type="project" value="UniProtKB-UniRule"/>
</dbReference>
<dbReference type="SUPFAM" id="SSF52151">
    <property type="entry name" value="FabD/lysophospholipase-like"/>
    <property type="match status" value="1"/>
</dbReference>
<reference evidence="4 5" key="1">
    <citation type="submission" date="2018-12" db="EMBL/GenBank/DDBJ databases">
        <title>Bacillus yapensis draft genome sequence.</title>
        <authorList>
            <person name="Yu L."/>
            <person name="Xu X."/>
            <person name="Tang X."/>
        </authorList>
    </citation>
    <scope>NUCLEOTIDE SEQUENCE [LARGE SCALE GENOMIC DNA]</scope>
    <source>
        <strain evidence="4 5">XXST-01</strain>
    </source>
</reference>
<dbReference type="RefSeq" id="WP_126406969.1">
    <property type="nucleotide sequence ID" value="NZ_RXNT01000003.1"/>
</dbReference>
<dbReference type="AlphaFoldDB" id="A0A431WI64"/>
<name>A0A431WI64_9BACI</name>
<accession>A0A431WI64</accession>
<evidence type="ECO:0000259" key="3">
    <source>
        <dbReference type="PROSITE" id="PS51635"/>
    </source>
</evidence>
<organism evidence="4 5">
    <name type="scientific">Bacillus yapensis</name>
    <dbReference type="NCBI Taxonomy" id="2492960"/>
    <lineage>
        <taxon>Bacteria</taxon>
        <taxon>Bacillati</taxon>
        <taxon>Bacillota</taxon>
        <taxon>Bacilli</taxon>
        <taxon>Bacillales</taxon>
        <taxon>Bacillaceae</taxon>
        <taxon>Bacillus</taxon>
    </lineage>
</organism>
<dbReference type="OrthoDB" id="9770965at2"/>
<proteinExistence type="predicted"/>
<evidence type="ECO:0000313" key="5">
    <source>
        <dbReference type="Proteomes" id="UP000271374"/>
    </source>
</evidence>
<feature type="active site" description="Proton acceptor" evidence="2">
    <location>
        <position position="183"/>
    </location>
</feature>
<feature type="domain" description="PNPLA" evidence="3">
    <location>
        <begin position="5"/>
        <end position="196"/>
    </location>
</feature>
<keyword evidence="2" id="KW-0442">Lipid degradation</keyword>
<gene>
    <name evidence="4" type="ORF">EKG37_04975</name>
</gene>
<dbReference type="PROSITE" id="PS51635">
    <property type="entry name" value="PNPLA"/>
    <property type="match status" value="1"/>
</dbReference>
<keyword evidence="5" id="KW-1185">Reference proteome</keyword>
<dbReference type="Proteomes" id="UP000271374">
    <property type="component" value="Unassembled WGS sequence"/>
</dbReference>
<dbReference type="PANTHER" id="PTHR46394:SF1">
    <property type="entry name" value="PNPLA DOMAIN-CONTAINING PROTEIN"/>
    <property type="match status" value="1"/>
</dbReference>
<dbReference type="EMBL" id="RXNT01000003">
    <property type="protein sequence ID" value="RTR35236.1"/>
    <property type="molecule type" value="Genomic_DNA"/>
</dbReference>
<dbReference type="PANTHER" id="PTHR46394">
    <property type="entry name" value="ANNEXIN"/>
    <property type="match status" value="1"/>
</dbReference>
<comment type="caution">
    <text evidence="4">The sequence shown here is derived from an EMBL/GenBank/DDBJ whole genome shotgun (WGS) entry which is preliminary data.</text>
</comment>
<evidence type="ECO:0000313" key="4">
    <source>
        <dbReference type="EMBL" id="RTR35236.1"/>
    </source>
</evidence>
<dbReference type="Pfam" id="PF01734">
    <property type="entry name" value="Patatin"/>
    <property type="match status" value="1"/>
</dbReference>
<dbReference type="CDD" id="cd07207">
    <property type="entry name" value="Pat_ExoU_VipD_like"/>
    <property type="match status" value="1"/>
</dbReference>
<keyword evidence="1 2" id="KW-0443">Lipid metabolism</keyword>
<feature type="active site" description="Nucleophile" evidence="2">
    <location>
        <position position="38"/>
    </location>
</feature>
<protein>
    <recommendedName>
        <fullName evidence="3">PNPLA domain-containing protein</fullName>
    </recommendedName>
</protein>
<dbReference type="InterPro" id="IPR052580">
    <property type="entry name" value="Lipid_Hydrolase"/>
</dbReference>
<feature type="short sequence motif" description="GXSXG" evidence="2">
    <location>
        <begin position="36"/>
        <end position="40"/>
    </location>
</feature>